<feature type="transmembrane region" description="Helical" evidence="13">
    <location>
        <begin position="35"/>
        <end position="57"/>
    </location>
</feature>
<evidence type="ECO:0000313" key="16">
    <source>
        <dbReference type="Proteomes" id="UP000245263"/>
    </source>
</evidence>
<keyword evidence="6" id="KW-0479">Metal-binding</keyword>
<keyword evidence="12 13" id="KW-0472">Membrane</keyword>
<feature type="transmembrane region" description="Helical" evidence="13">
    <location>
        <begin position="156"/>
        <end position="181"/>
    </location>
</feature>
<keyword evidence="3" id="KW-0285">Flavoprotein</keyword>
<evidence type="ECO:0000256" key="5">
    <source>
        <dbReference type="ARBA" id="ARBA00022714"/>
    </source>
</evidence>
<dbReference type="InterPro" id="IPR017938">
    <property type="entry name" value="Riboflavin_synthase-like_b-brl"/>
</dbReference>
<dbReference type="PANTHER" id="PTHR47354">
    <property type="entry name" value="NADH OXIDOREDUCTASE HCR"/>
    <property type="match status" value="1"/>
</dbReference>
<evidence type="ECO:0000256" key="13">
    <source>
        <dbReference type="SAM" id="Phobius"/>
    </source>
</evidence>
<dbReference type="Gene3D" id="3.40.50.80">
    <property type="entry name" value="Nucleotide-binding domain of ferredoxin-NADP reductase (FNR) module"/>
    <property type="match status" value="1"/>
</dbReference>
<protein>
    <submittedName>
        <fullName evidence="15">Iron reductase</fullName>
    </submittedName>
</protein>
<dbReference type="PROSITE" id="PS51384">
    <property type="entry name" value="FAD_FR"/>
    <property type="match status" value="1"/>
</dbReference>
<dbReference type="CDD" id="cd06198">
    <property type="entry name" value="FNR_like_3"/>
    <property type="match status" value="1"/>
</dbReference>
<comment type="subcellular location">
    <subcellularLocation>
        <location evidence="2">Membrane</location>
        <topology evidence="2">Multi-pass membrane protein</topology>
    </subcellularLocation>
</comment>
<feature type="transmembrane region" description="Helical" evidence="13">
    <location>
        <begin position="69"/>
        <end position="91"/>
    </location>
</feature>
<sequence>MKPDFNVKIEKSLIDRVIGNITNVIIKQRMSEKKWIIGSLFIGCVIFGFSPGPIHLINDPSRWELREQFVYLTGLCAMSLMVMSVILSLRFERINRLVGGLDKAYIVHKWTGIYSLIFVILHWSTETVPHWLVELNIIPNPGELGDSSGFSELEIALFQSGTLIAEILFYVFIILVTIALFDRISYRFFRVTHKIFPGVFLLLAYHAATAPLKEHWFTSPAAYFLLILLAIGSYAAIIGLFQQIGKSRKVEAVIQNIELHENGILDIRLQTLDKPFLHQAGQYAFLQFAHNKEPHPFTIASSGVNPHILRFAIKGLGDFTKELNDRIEVGQYVKIEGPYGEFKFEDNSERQIWIAGGIGITPFIARLEYLSNQGGTKKPIDFWYCTRGDLDNQFPSSLQSLCEKNGINFYHLNSNKKEYLTIDRLKTTIGNFNNSSIWFCGPGDFAKYIMKGLKSAGFDINDFHYDSFSMR</sequence>
<feature type="transmembrane region" description="Helical" evidence="13">
    <location>
        <begin position="220"/>
        <end position="241"/>
    </location>
</feature>
<dbReference type="Proteomes" id="UP000245263">
    <property type="component" value="Chromosome 1"/>
</dbReference>
<comment type="cofactor">
    <cofactor evidence="1">
        <name>FAD</name>
        <dbReference type="ChEBI" id="CHEBI:57692"/>
    </cofactor>
</comment>
<keyword evidence="11" id="KW-0411">Iron-sulfur</keyword>
<dbReference type="RefSeq" id="WP_109022058.1">
    <property type="nucleotide sequence ID" value="NZ_AP025028.1"/>
</dbReference>
<feature type="transmembrane region" description="Helical" evidence="13">
    <location>
        <begin position="103"/>
        <end position="123"/>
    </location>
</feature>
<dbReference type="InterPro" id="IPR013130">
    <property type="entry name" value="Fe3_Rdtase_TM_dom"/>
</dbReference>
<reference evidence="15 16" key="1">
    <citation type="submission" date="2021-08" db="EMBL/GenBank/DDBJ databases">
        <title>Complete genome sequence of Leptospira kobayashii strain E30.</title>
        <authorList>
            <person name="Nakao R."/>
            <person name="Nakamura S."/>
            <person name="Masuzawa T."/>
            <person name="Koizumi N."/>
        </authorList>
    </citation>
    <scope>NUCLEOTIDE SEQUENCE [LARGE SCALE GENOMIC DNA]</scope>
    <source>
        <strain evidence="15 16">E30</strain>
    </source>
</reference>
<dbReference type="InterPro" id="IPR050415">
    <property type="entry name" value="MRET"/>
</dbReference>
<dbReference type="InterPro" id="IPR039261">
    <property type="entry name" value="FNR_nucleotide-bd"/>
</dbReference>
<evidence type="ECO:0000256" key="6">
    <source>
        <dbReference type="ARBA" id="ARBA00022723"/>
    </source>
</evidence>
<keyword evidence="10" id="KW-0408">Iron</keyword>
<evidence type="ECO:0000256" key="11">
    <source>
        <dbReference type="ARBA" id="ARBA00023014"/>
    </source>
</evidence>
<dbReference type="Pfam" id="PF01794">
    <property type="entry name" value="Ferric_reduct"/>
    <property type="match status" value="1"/>
</dbReference>
<organism evidence="15 16">
    <name type="scientific">Leptospira kobayashii</name>
    <dbReference type="NCBI Taxonomy" id="1917830"/>
    <lineage>
        <taxon>Bacteria</taxon>
        <taxon>Pseudomonadati</taxon>
        <taxon>Spirochaetota</taxon>
        <taxon>Spirochaetia</taxon>
        <taxon>Leptospirales</taxon>
        <taxon>Leptospiraceae</taxon>
        <taxon>Leptospira</taxon>
    </lineage>
</organism>
<dbReference type="PRINTS" id="PR00410">
    <property type="entry name" value="PHEHYDRXLASE"/>
</dbReference>
<evidence type="ECO:0000256" key="12">
    <source>
        <dbReference type="ARBA" id="ARBA00023136"/>
    </source>
</evidence>
<feature type="transmembrane region" description="Helical" evidence="13">
    <location>
        <begin position="188"/>
        <end position="208"/>
    </location>
</feature>
<accession>A0ABN6K947</accession>
<name>A0ABN6K947_9LEPT</name>
<keyword evidence="4 13" id="KW-0812">Transmembrane</keyword>
<dbReference type="Gene3D" id="2.40.30.10">
    <property type="entry name" value="Translation factors"/>
    <property type="match status" value="1"/>
</dbReference>
<keyword evidence="8 13" id="KW-1133">Transmembrane helix</keyword>
<dbReference type="SUPFAM" id="SSF52343">
    <property type="entry name" value="Ferredoxin reductase-like, C-terminal NADP-linked domain"/>
    <property type="match status" value="1"/>
</dbReference>
<keyword evidence="9" id="KW-0560">Oxidoreductase</keyword>
<evidence type="ECO:0000313" key="15">
    <source>
        <dbReference type="EMBL" id="BDA77464.1"/>
    </source>
</evidence>
<dbReference type="Pfam" id="PF08022">
    <property type="entry name" value="FAD_binding_8"/>
    <property type="match status" value="1"/>
</dbReference>
<evidence type="ECO:0000256" key="10">
    <source>
        <dbReference type="ARBA" id="ARBA00023004"/>
    </source>
</evidence>
<evidence type="ECO:0000256" key="2">
    <source>
        <dbReference type="ARBA" id="ARBA00004141"/>
    </source>
</evidence>
<evidence type="ECO:0000256" key="8">
    <source>
        <dbReference type="ARBA" id="ARBA00022989"/>
    </source>
</evidence>
<evidence type="ECO:0000256" key="3">
    <source>
        <dbReference type="ARBA" id="ARBA00022630"/>
    </source>
</evidence>
<evidence type="ECO:0000259" key="14">
    <source>
        <dbReference type="PROSITE" id="PS51384"/>
    </source>
</evidence>
<dbReference type="InterPro" id="IPR017927">
    <property type="entry name" value="FAD-bd_FR_type"/>
</dbReference>
<proteinExistence type="predicted"/>
<dbReference type="SUPFAM" id="SSF63380">
    <property type="entry name" value="Riboflavin synthase domain-like"/>
    <property type="match status" value="1"/>
</dbReference>
<keyword evidence="5" id="KW-0001">2Fe-2S</keyword>
<keyword evidence="16" id="KW-1185">Reference proteome</keyword>
<evidence type="ECO:0000256" key="1">
    <source>
        <dbReference type="ARBA" id="ARBA00001974"/>
    </source>
</evidence>
<dbReference type="PANTHER" id="PTHR47354:SF8">
    <property type="entry name" value="1,2-PHENYLACETYL-COA EPOXIDASE, SUBUNIT E"/>
    <property type="match status" value="1"/>
</dbReference>
<feature type="domain" description="FAD-binding FR-type" evidence="14">
    <location>
        <begin position="247"/>
        <end position="345"/>
    </location>
</feature>
<gene>
    <name evidence="15" type="ORF">LPTSP3_g03940</name>
</gene>
<evidence type="ECO:0000256" key="7">
    <source>
        <dbReference type="ARBA" id="ARBA00022827"/>
    </source>
</evidence>
<evidence type="ECO:0000256" key="9">
    <source>
        <dbReference type="ARBA" id="ARBA00023002"/>
    </source>
</evidence>
<dbReference type="InterPro" id="IPR013112">
    <property type="entry name" value="FAD-bd_8"/>
</dbReference>
<keyword evidence="7" id="KW-0274">FAD</keyword>
<evidence type="ECO:0000256" key="4">
    <source>
        <dbReference type="ARBA" id="ARBA00022692"/>
    </source>
</evidence>
<dbReference type="EMBL" id="AP025028">
    <property type="protein sequence ID" value="BDA77464.1"/>
    <property type="molecule type" value="Genomic_DNA"/>
</dbReference>